<sequence length="47" mass="5508">MLDSSSTEDLWLIKEQDDLSFDCEYYYAGPLKHVIYSLLVQHITGNR</sequence>
<dbReference type="EMBL" id="CAJOBI010325072">
    <property type="protein sequence ID" value="CAF5190551.1"/>
    <property type="molecule type" value="Genomic_DNA"/>
</dbReference>
<organism evidence="1 3">
    <name type="scientific">Rotaria magnacalcarata</name>
    <dbReference type="NCBI Taxonomy" id="392030"/>
    <lineage>
        <taxon>Eukaryota</taxon>
        <taxon>Metazoa</taxon>
        <taxon>Spiralia</taxon>
        <taxon>Gnathifera</taxon>
        <taxon>Rotifera</taxon>
        <taxon>Eurotatoria</taxon>
        <taxon>Bdelloidea</taxon>
        <taxon>Philodinida</taxon>
        <taxon>Philodinidae</taxon>
        <taxon>Rotaria</taxon>
    </lineage>
</organism>
<name>A0A8S3I5B7_9BILA</name>
<evidence type="ECO:0000313" key="2">
    <source>
        <dbReference type="EMBL" id="CAF5210287.1"/>
    </source>
</evidence>
<reference evidence="1" key="1">
    <citation type="submission" date="2021-02" db="EMBL/GenBank/DDBJ databases">
        <authorList>
            <person name="Nowell W R."/>
        </authorList>
    </citation>
    <scope>NUCLEOTIDE SEQUENCE</scope>
</reference>
<evidence type="ECO:0000313" key="3">
    <source>
        <dbReference type="Proteomes" id="UP000676336"/>
    </source>
</evidence>
<proteinExistence type="predicted"/>
<dbReference type="EMBL" id="CAJOBJ010352606">
    <property type="protein sequence ID" value="CAF5210287.1"/>
    <property type="molecule type" value="Genomic_DNA"/>
</dbReference>
<dbReference type="Proteomes" id="UP000676336">
    <property type="component" value="Unassembled WGS sequence"/>
</dbReference>
<comment type="caution">
    <text evidence="1">The sequence shown here is derived from an EMBL/GenBank/DDBJ whole genome shotgun (WGS) entry which is preliminary data.</text>
</comment>
<gene>
    <name evidence="2" type="ORF">GIL414_LOCUS79559</name>
    <name evidence="1" type="ORF">SMN809_LOCUS72138</name>
</gene>
<dbReference type="AlphaFoldDB" id="A0A8S3I5B7"/>
<protein>
    <submittedName>
        <fullName evidence="1">Uncharacterized protein</fullName>
    </submittedName>
</protein>
<feature type="non-terminal residue" evidence="1">
    <location>
        <position position="47"/>
    </location>
</feature>
<evidence type="ECO:0000313" key="1">
    <source>
        <dbReference type="EMBL" id="CAF5190551.1"/>
    </source>
</evidence>
<dbReference type="Proteomes" id="UP000681720">
    <property type="component" value="Unassembled WGS sequence"/>
</dbReference>
<accession>A0A8S3I5B7</accession>